<gene>
    <name evidence="7" type="ORF">RJ45_19860</name>
</gene>
<dbReference type="InterPro" id="IPR017871">
    <property type="entry name" value="ABC_transporter-like_CS"/>
</dbReference>
<dbReference type="PROSITE" id="PS50893">
    <property type="entry name" value="ABC_TRANSPORTER_2"/>
    <property type="match status" value="1"/>
</dbReference>
<dbReference type="Gene3D" id="2.40.50.100">
    <property type="match status" value="1"/>
</dbReference>
<protein>
    <submittedName>
        <fullName evidence="7">ABC transporter</fullName>
    </submittedName>
</protein>
<dbReference type="InterPro" id="IPR012340">
    <property type="entry name" value="NA-bd_OB-fold"/>
</dbReference>
<name>A0A0B9GZD1_9GAMM</name>
<evidence type="ECO:0000259" key="6">
    <source>
        <dbReference type="PROSITE" id="PS50893"/>
    </source>
</evidence>
<proteinExistence type="predicted"/>
<evidence type="ECO:0000256" key="4">
    <source>
        <dbReference type="ARBA" id="ARBA00022840"/>
    </source>
</evidence>
<dbReference type="Gene3D" id="3.40.50.300">
    <property type="entry name" value="P-loop containing nucleotide triphosphate hydrolases"/>
    <property type="match status" value="1"/>
</dbReference>
<sequence>MGIQINHFTKTFGDTTVIDNMNLEIGSGEMIALLGPSGCGKSTTLFAISGIHKIDGGSIVFAGKDVTKLPPQERNVGVIFQSYALYPHMTVEQNIAFPLMIRKESKAEIKRKVEEIAKLVRIDNLLHRKPAELSGGQQQRVSLARAIVRKPDVLLLDEPLANLDAKLRLEMRSEIRRIQQETGITAVLVTHDQVEAMSMCDRIAIMNGGKIIQVDTPNEMYHNPVNDFVAGFLGNPPISFIDGELCAGHFINGEDGIKLKLADGYPENQAARIGLRPEHVILTEDSNDVTNCATVCFIENQGRENLYDLKLADGNVIRTIQPVRDDLKLGDTVHWSINAENILLFSPNGDRLYATPAALKQAS</sequence>
<dbReference type="InterPro" id="IPR008995">
    <property type="entry name" value="Mo/tungstate-bd_C_term_dom"/>
</dbReference>
<dbReference type="Proteomes" id="UP000031278">
    <property type="component" value="Unassembled WGS sequence"/>
</dbReference>
<dbReference type="PANTHER" id="PTHR43875">
    <property type="entry name" value="MALTODEXTRIN IMPORT ATP-BINDING PROTEIN MSMX"/>
    <property type="match status" value="1"/>
</dbReference>
<dbReference type="PANTHER" id="PTHR43875:SF1">
    <property type="entry name" value="OSMOPROTECTIVE COMPOUNDS UPTAKE ATP-BINDING PROTEIN GGTA"/>
    <property type="match status" value="1"/>
</dbReference>
<dbReference type="GO" id="GO:0140359">
    <property type="term" value="F:ABC-type transporter activity"/>
    <property type="evidence" value="ECO:0007669"/>
    <property type="project" value="UniProtKB-ARBA"/>
</dbReference>
<evidence type="ECO:0000313" key="8">
    <source>
        <dbReference type="Proteomes" id="UP000031278"/>
    </source>
</evidence>
<evidence type="ECO:0000256" key="2">
    <source>
        <dbReference type="ARBA" id="ARBA00022475"/>
    </source>
</evidence>
<keyword evidence="1" id="KW-0813">Transport</keyword>
<dbReference type="RefSeq" id="WP_039466302.1">
    <property type="nucleotide sequence ID" value="NZ_JWLZ01000186.1"/>
</dbReference>
<dbReference type="Pfam" id="PF08402">
    <property type="entry name" value="TOBE_2"/>
    <property type="match status" value="1"/>
</dbReference>
<organism evidence="7 8">
    <name type="scientific">Photobacterium gaetbulicola</name>
    <dbReference type="NCBI Taxonomy" id="1295392"/>
    <lineage>
        <taxon>Bacteria</taxon>
        <taxon>Pseudomonadati</taxon>
        <taxon>Pseudomonadota</taxon>
        <taxon>Gammaproteobacteria</taxon>
        <taxon>Vibrionales</taxon>
        <taxon>Vibrionaceae</taxon>
        <taxon>Photobacterium</taxon>
    </lineage>
</organism>
<dbReference type="PROSITE" id="PS00211">
    <property type="entry name" value="ABC_TRANSPORTER_1"/>
    <property type="match status" value="1"/>
</dbReference>
<dbReference type="Gene3D" id="2.40.50.140">
    <property type="entry name" value="Nucleic acid-binding proteins"/>
    <property type="match status" value="1"/>
</dbReference>
<keyword evidence="5" id="KW-0472">Membrane</keyword>
<dbReference type="InterPro" id="IPR003593">
    <property type="entry name" value="AAA+_ATPase"/>
</dbReference>
<reference evidence="7 8" key="1">
    <citation type="submission" date="2014-12" db="EMBL/GenBank/DDBJ databases">
        <title>Genome sequencing of Photobacterium gaetbulicola AD005a.</title>
        <authorList>
            <person name="Adrian T.G.S."/>
            <person name="Chan K.G."/>
        </authorList>
    </citation>
    <scope>NUCLEOTIDE SEQUENCE [LARGE SCALE GENOMIC DNA]</scope>
    <source>
        <strain evidence="7 8">AD005a</strain>
    </source>
</reference>
<keyword evidence="4" id="KW-0067">ATP-binding</keyword>
<evidence type="ECO:0000256" key="5">
    <source>
        <dbReference type="ARBA" id="ARBA00023136"/>
    </source>
</evidence>
<dbReference type="AlphaFoldDB" id="A0A0B9GZD1"/>
<keyword evidence="3" id="KW-0547">Nucleotide-binding</keyword>
<dbReference type="SUPFAM" id="SSF50331">
    <property type="entry name" value="MOP-like"/>
    <property type="match status" value="1"/>
</dbReference>
<dbReference type="SMART" id="SM00382">
    <property type="entry name" value="AAA"/>
    <property type="match status" value="1"/>
</dbReference>
<feature type="domain" description="ABC transporter" evidence="6">
    <location>
        <begin position="3"/>
        <end position="233"/>
    </location>
</feature>
<evidence type="ECO:0000256" key="1">
    <source>
        <dbReference type="ARBA" id="ARBA00022448"/>
    </source>
</evidence>
<evidence type="ECO:0000313" key="7">
    <source>
        <dbReference type="EMBL" id="KHT62012.1"/>
    </source>
</evidence>
<dbReference type="GO" id="GO:0016887">
    <property type="term" value="F:ATP hydrolysis activity"/>
    <property type="evidence" value="ECO:0007669"/>
    <property type="project" value="InterPro"/>
</dbReference>
<accession>A0A0B9GZD1</accession>
<dbReference type="Pfam" id="PF00005">
    <property type="entry name" value="ABC_tran"/>
    <property type="match status" value="1"/>
</dbReference>
<dbReference type="GO" id="GO:0005524">
    <property type="term" value="F:ATP binding"/>
    <property type="evidence" value="ECO:0007669"/>
    <property type="project" value="UniProtKB-KW"/>
</dbReference>
<dbReference type="InterPro" id="IPR047641">
    <property type="entry name" value="ABC_transpr_MalK/UgpC-like"/>
</dbReference>
<dbReference type="InterPro" id="IPR003439">
    <property type="entry name" value="ABC_transporter-like_ATP-bd"/>
</dbReference>
<keyword evidence="2" id="KW-1003">Cell membrane</keyword>
<dbReference type="EMBL" id="JWLZ01000186">
    <property type="protein sequence ID" value="KHT62012.1"/>
    <property type="molecule type" value="Genomic_DNA"/>
</dbReference>
<dbReference type="FunFam" id="3.40.50.300:FF:000042">
    <property type="entry name" value="Maltose/maltodextrin ABC transporter, ATP-binding protein"/>
    <property type="match status" value="1"/>
</dbReference>
<dbReference type="SUPFAM" id="SSF52540">
    <property type="entry name" value="P-loop containing nucleoside triphosphate hydrolases"/>
    <property type="match status" value="1"/>
</dbReference>
<evidence type="ECO:0000256" key="3">
    <source>
        <dbReference type="ARBA" id="ARBA00022741"/>
    </source>
</evidence>
<comment type="caution">
    <text evidence="7">The sequence shown here is derived from an EMBL/GenBank/DDBJ whole genome shotgun (WGS) entry which is preliminary data.</text>
</comment>
<dbReference type="InterPro" id="IPR027417">
    <property type="entry name" value="P-loop_NTPase"/>
</dbReference>
<dbReference type="GO" id="GO:0055052">
    <property type="term" value="C:ATP-binding cassette (ABC) transporter complex, substrate-binding subunit-containing"/>
    <property type="evidence" value="ECO:0007669"/>
    <property type="project" value="TreeGrafter"/>
</dbReference>
<dbReference type="InterPro" id="IPR013611">
    <property type="entry name" value="Transp-assoc_OB_typ2"/>
</dbReference>